<feature type="compositionally biased region" description="Basic and acidic residues" evidence="1">
    <location>
        <begin position="17"/>
        <end position="28"/>
    </location>
</feature>
<feature type="region of interest" description="Disordered" evidence="1">
    <location>
        <begin position="308"/>
        <end position="419"/>
    </location>
</feature>
<evidence type="ECO:0000313" key="2">
    <source>
        <dbReference type="EMBL" id="ROT67521.1"/>
    </source>
</evidence>
<feature type="compositionally biased region" description="Basic and acidic residues" evidence="1">
    <location>
        <begin position="365"/>
        <end position="374"/>
    </location>
</feature>
<feature type="compositionally biased region" description="Gly residues" evidence="1">
    <location>
        <begin position="394"/>
        <end position="411"/>
    </location>
</feature>
<evidence type="ECO:0000256" key="1">
    <source>
        <dbReference type="SAM" id="MobiDB-lite"/>
    </source>
</evidence>
<reference evidence="2 3" key="2">
    <citation type="submission" date="2019-01" db="EMBL/GenBank/DDBJ databases">
        <title>The decoding of complex shrimp genome reveals the adaptation for benthos swimmer, frequently molting mechanism and breeding impact on genome.</title>
        <authorList>
            <person name="Sun Y."/>
            <person name="Gao Y."/>
            <person name="Yu Y."/>
        </authorList>
    </citation>
    <scope>NUCLEOTIDE SEQUENCE [LARGE SCALE GENOMIC DNA]</scope>
    <source>
        <tissue evidence="2">Muscle</tissue>
    </source>
</reference>
<name>A0A3R7PIB9_PENVA</name>
<feature type="compositionally biased region" description="Low complexity" evidence="1">
    <location>
        <begin position="308"/>
        <end position="318"/>
    </location>
</feature>
<organism evidence="2 3">
    <name type="scientific">Penaeus vannamei</name>
    <name type="common">Whiteleg shrimp</name>
    <name type="synonym">Litopenaeus vannamei</name>
    <dbReference type="NCBI Taxonomy" id="6689"/>
    <lineage>
        <taxon>Eukaryota</taxon>
        <taxon>Metazoa</taxon>
        <taxon>Ecdysozoa</taxon>
        <taxon>Arthropoda</taxon>
        <taxon>Crustacea</taxon>
        <taxon>Multicrustacea</taxon>
        <taxon>Malacostraca</taxon>
        <taxon>Eumalacostraca</taxon>
        <taxon>Eucarida</taxon>
        <taxon>Decapoda</taxon>
        <taxon>Dendrobranchiata</taxon>
        <taxon>Penaeoidea</taxon>
        <taxon>Penaeidae</taxon>
        <taxon>Penaeus</taxon>
    </lineage>
</organism>
<dbReference type="EMBL" id="QCYY01002805">
    <property type="protein sequence ID" value="ROT67521.1"/>
    <property type="molecule type" value="Genomic_DNA"/>
</dbReference>
<evidence type="ECO:0000313" key="3">
    <source>
        <dbReference type="Proteomes" id="UP000283509"/>
    </source>
</evidence>
<feature type="region of interest" description="Disordered" evidence="1">
    <location>
        <begin position="1"/>
        <end position="51"/>
    </location>
</feature>
<accession>A0A3R7PIB9</accession>
<comment type="caution">
    <text evidence="2">The sequence shown here is derived from an EMBL/GenBank/DDBJ whole genome shotgun (WGS) entry which is preliminary data.</text>
</comment>
<dbReference type="Proteomes" id="UP000283509">
    <property type="component" value="Unassembled WGS sequence"/>
</dbReference>
<keyword evidence="3" id="KW-1185">Reference proteome</keyword>
<feature type="compositionally biased region" description="Pro residues" evidence="1">
    <location>
        <begin position="319"/>
        <end position="336"/>
    </location>
</feature>
<reference evidence="2 3" key="1">
    <citation type="submission" date="2018-04" db="EMBL/GenBank/DDBJ databases">
        <authorList>
            <person name="Zhang X."/>
            <person name="Yuan J."/>
            <person name="Li F."/>
            <person name="Xiang J."/>
        </authorList>
    </citation>
    <scope>NUCLEOTIDE SEQUENCE [LARGE SCALE GENOMIC DNA]</scope>
    <source>
        <tissue evidence="2">Muscle</tissue>
    </source>
</reference>
<sequence length="454" mass="50050">MQSDDEYTEKLQQMKMQIRDVEEEDKTRITRKTVNKSDARNKKNKRNSHENGLMMNANKCTKTMKVTAPRPPERCHFHDHAVFKEQAEASVLTRDMTSADLRCDLFAACGISIPPGSPRARSLREYFTLLQRARGTDSWNIIPPPLGIATAPVHTPTPPNTKIFHIPERSQTAMFKTTTCPSPLLPLLFPTLPSPYPPLPPPFYPLTCPLSLSLSPYPISHTPPLHLPAPPSLSFSLPLPLPHIPYSSLISPLLPSYLPLSPLLPTTPYSTPLLSPLLFPYYLPPLPLHPLPYPIFPYSSLPPLLPHTTSPSPSLSHTPPYPTPPLPHLPYYPSPSPSITHSPVSSPPPPFSFSPEETLIPGAGRIKDPRRDMTRWTQMSPEQNKPKYSVSTVGAGGTNGRGVMGGRGGGWEGKKAKKRADVGRIAGQIAFRGTASDTAWGNNRRRGMESNKGK</sequence>
<dbReference type="AlphaFoldDB" id="A0A3R7PIB9"/>
<gene>
    <name evidence="2" type="ORF">C7M84_014406</name>
</gene>
<protein>
    <submittedName>
        <fullName evidence="2">Uncharacterized protein</fullName>
    </submittedName>
</protein>
<feature type="region of interest" description="Disordered" evidence="1">
    <location>
        <begin position="434"/>
        <end position="454"/>
    </location>
</feature>
<proteinExistence type="predicted"/>